<keyword evidence="2" id="KW-1185">Reference proteome</keyword>
<dbReference type="InterPro" id="IPR025553">
    <property type="entry name" value="YppF"/>
</dbReference>
<reference evidence="1 2" key="1">
    <citation type="submission" date="2013-08" db="EMBL/GenBank/DDBJ databases">
        <authorList>
            <person name="Huang J."/>
            <person name="Wang G."/>
        </authorList>
    </citation>
    <scope>NUCLEOTIDE SEQUENCE [LARGE SCALE GENOMIC DNA]</scope>
    <source>
        <strain evidence="1 2">JSM 076056</strain>
    </source>
</reference>
<dbReference type="RefSeq" id="WP_036769521.1">
    <property type="nucleotide sequence ID" value="NZ_AULI01000007.1"/>
</dbReference>
<accession>A0A0A5IA01</accession>
<evidence type="ECO:0000313" key="1">
    <source>
        <dbReference type="EMBL" id="KGX92662.1"/>
    </source>
</evidence>
<dbReference type="Pfam" id="PF14178">
    <property type="entry name" value="YppF"/>
    <property type="match status" value="1"/>
</dbReference>
<proteinExistence type="predicted"/>
<evidence type="ECO:0000313" key="2">
    <source>
        <dbReference type="Proteomes" id="UP000030528"/>
    </source>
</evidence>
<sequence>MRLNELEAAFKERKEHSPRSADELLDYCQHQYMSGNLEVNSYRQLFQKLTEKGAHSSHEQELEEV</sequence>
<dbReference type="STRING" id="1385510.GCA_000425205_01818"/>
<comment type="caution">
    <text evidence="1">The sequence shown here is derived from an EMBL/GenBank/DDBJ whole genome shotgun (WGS) entry which is preliminary data.</text>
</comment>
<name>A0A0A5IA01_9BACI</name>
<gene>
    <name evidence="1" type="ORF">N781_15190</name>
</gene>
<protein>
    <recommendedName>
        <fullName evidence="3">YppF-like protein</fullName>
    </recommendedName>
</protein>
<dbReference type="Proteomes" id="UP000030528">
    <property type="component" value="Unassembled WGS sequence"/>
</dbReference>
<dbReference type="AlphaFoldDB" id="A0A0A5IA01"/>
<dbReference type="EMBL" id="AVPE01000005">
    <property type="protein sequence ID" value="KGX92662.1"/>
    <property type="molecule type" value="Genomic_DNA"/>
</dbReference>
<organism evidence="1 2">
    <name type="scientific">Pontibacillus halophilus JSM 076056 = DSM 19796</name>
    <dbReference type="NCBI Taxonomy" id="1385510"/>
    <lineage>
        <taxon>Bacteria</taxon>
        <taxon>Bacillati</taxon>
        <taxon>Bacillota</taxon>
        <taxon>Bacilli</taxon>
        <taxon>Bacillales</taxon>
        <taxon>Bacillaceae</taxon>
        <taxon>Pontibacillus</taxon>
    </lineage>
</organism>
<evidence type="ECO:0008006" key="3">
    <source>
        <dbReference type="Google" id="ProtNLM"/>
    </source>
</evidence>
<dbReference type="eggNOG" id="ENOG5033HP5">
    <property type="taxonomic scope" value="Bacteria"/>
</dbReference>